<gene>
    <name evidence="1" type="ORF">GCM10010082_05850</name>
</gene>
<dbReference type="EMBL" id="BMZM01000001">
    <property type="protein sequence ID" value="GHC17487.1"/>
    <property type="molecule type" value="Genomic_DNA"/>
</dbReference>
<comment type="caution">
    <text evidence="1">The sequence shown here is derived from an EMBL/GenBank/DDBJ whole genome shotgun (WGS) entry which is preliminary data.</text>
</comment>
<organism evidence="1 2">
    <name type="scientific">Kushneria pakistanensis</name>
    <dbReference type="NCBI Taxonomy" id="1508770"/>
    <lineage>
        <taxon>Bacteria</taxon>
        <taxon>Pseudomonadati</taxon>
        <taxon>Pseudomonadota</taxon>
        <taxon>Gammaproteobacteria</taxon>
        <taxon>Oceanospirillales</taxon>
        <taxon>Halomonadaceae</taxon>
        <taxon>Kushneria</taxon>
    </lineage>
</organism>
<sequence>MNMFKRLRANLKKRYRSAQRESAYKIHYRIVGNGVLVADAKDIVKSGAFKEQLAQSAELEKLLKNQKQPA</sequence>
<evidence type="ECO:0000313" key="2">
    <source>
        <dbReference type="Proteomes" id="UP000604243"/>
    </source>
</evidence>
<reference evidence="2" key="1">
    <citation type="journal article" date="2019" name="Int. J. Syst. Evol. Microbiol.">
        <title>The Global Catalogue of Microorganisms (GCM) 10K type strain sequencing project: providing services to taxonomists for standard genome sequencing and annotation.</title>
        <authorList>
            <consortium name="The Broad Institute Genomics Platform"/>
            <consortium name="The Broad Institute Genome Sequencing Center for Infectious Disease"/>
            <person name="Wu L."/>
            <person name="Ma J."/>
        </authorList>
    </citation>
    <scope>NUCLEOTIDE SEQUENCE [LARGE SCALE GENOMIC DNA]</scope>
    <source>
        <strain evidence="2">KCTC 42082</strain>
    </source>
</reference>
<dbReference type="Proteomes" id="UP000604243">
    <property type="component" value="Unassembled WGS sequence"/>
</dbReference>
<evidence type="ECO:0000313" key="1">
    <source>
        <dbReference type="EMBL" id="GHC17487.1"/>
    </source>
</evidence>
<proteinExistence type="predicted"/>
<protein>
    <submittedName>
        <fullName evidence="1">Uncharacterized protein</fullName>
    </submittedName>
</protein>
<accession>A0ABQ3FBQ3</accession>
<name>A0ABQ3FBQ3_9GAMM</name>
<keyword evidence="2" id="KW-1185">Reference proteome</keyword>